<sequence>MPAINLPFVLSVVGAFLTSSAVGYIYVWPWLRSLPRVEALRSLAAFHAFRFFGMNFLVTGFVSPELNPDFASQVGWGDLIAAALALFSMAALSRGWSIAIPAVWVFNIWGTLDLLNAYYMGATQLKDPGLMGAGIYVPALYVPLLLVSHVLIFLLLFKVGPAEDHSATPAPART</sequence>
<evidence type="ECO:0000256" key="1">
    <source>
        <dbReference type="SAM" id="Phobius"/>
    </source>
</evidence>
<evidence type="ECO:0000313" key="3">
    <source>
        <dbReference type="Proteomes" id="UP000289546"/>
    </source>
</evidence>
<evidence type="ECO:0000313" key="2">
    <source>
        <dbReference type="EMBL" id="RXH37631.1"/>
    </source>
</evidence>
<accession>A0A4Q0SER6</accession>
<dbReference type="AlphaFoldDB" id="A0A4Q0SER6"/>
<keyword evidence="3" id="KW-1185">Reference proteome</keyword>
<feature type="transmembrane region" description="Helical" evidence="1">
    <location>
        <begin position="139"/>
        <end position="157"/>
    </location>
</feature>
<protein>
    <submittedName>
        <fullName evidence="2">Uncharacterized protein</fullName>
    </submittedName>
</protein>
<name>A0A4Q0SER6_9BRAD</name>
<dbReference type="Proteomes" id="UP000289546">
    <property type="component" value="Unassembled WGS sequence"/>
</dbReference>
<dbReference type="EMBL" id="LBJQ01000009">
    <property type="protein sequence ID" value="RXH37631.1"/>
    <property type="molecule type" value="Genomic_DNA"/>
</dbReference>
<keyword evidence="1" id="KW-0812">Transmembrane</keyword>
<proteinExistence type="predicted"/>
<comment type="caution">
    <text evidence="2">The sequence shown here is derived from an EMBL/GenBank/DDBJ whole genome shotgun (WGS) entry which is preliminary data.</text>
</comment>
<reference evidence="2 3" key="1">
    <citation type="submission" date="2015-04" db="EMBL/GenBank/DDBJ databases">
        <title>Comparative genomics of rhizobia nodulating Arachis hypogaea in China.</title>
        <authorList>
            <person name="Li Y."/>
        </authorList>
    </citation>
    <scope>NUCLEOTIDE SEQUENCE [LARGE SCALE GENOMIC DNA]</scope>
    <source>
        <strain evidence="2 3">CCBAU 51757</strain>
    </source>
</reference>
<dbReference type="OrthoDB" id="328186at2"/>
<feature type="transmembrane region" description="Helical" evidence="1">
    <location>
        <begin position="6"/>
        <end position="31"/>
    </location>
</feature>
<gene>
    <name evidence="2" type="ORF">XH99_05930</name>
</gene>
<keyword evidence="1" id="KW-0472">Membrane</keyword>
<feature type="transmembrane region" description="Helical" evidence="1">
    <location>
        <begin position="74"/>
        <end position="92"/>
    </location>
</feature>
<feature type="transmembrane region" description="Helical" evidence="1">
    <location>
        <begin position="43"/>
        <end position="62"/>
    </location>
</feature>
<organism evidence="2 3">
    <name type="scientific">Bradyrhizobium nanningense</name>
    <dbReference type="NCBI Taxonomy" id="1325118"/>
    <lineage>
        <taxon>Bacteria</taxon>
        <taxon>Pseudomonadati</taxon>
        <taxon>Pseudomonadota</taxon>
        <taxon>Alphaproteobacteria</taxon>
        <taxon>Hyphomicrobiales</taxon>
        <taxon>Nitrobacteraceae</taxon>
        <taxon>Bradyrhizobium</taxon>
    </lineage>
</organism>
<dbReference type="RefSeq" id="WP_128917039.1">
    <property type="nucleotide sequence ID" value="NZ_LBJC01000007.1"/>
</dbReference>
<keyword evidence="1" id="KW-1133">Transmembrane helix</keyword>
<feature type="transmembrane region" description="Helical" evidence="1">
    <location>
        <begin position="99"/>
        <end position="119"/>
    </location>
</feature>